<evidence type="ECO:0000313" key="1">
    <source>
        <dbReference type="EMBL" id="WFL76235.1"/>
    </source>
</evidence>
<accession>A0ABY8FQ50</accession>
<dbReference type="RefSeq" id="WP_278015001.1">
    <property type="nucleotide sequence ID" value="NZ_CP121106.1"/>
</dbReference>
<organism evidence="1 2">
    <name type="scientific">Altererythrobacter arenosus</name>
    <dbReference type="NCBI Taxonomy" id="3032592"/>
    <lineage>
        <taxon>Bacteria</taxon>
        <taxon>Pseudomonadati</taxon>
        <taxon>Pseudomonadota</taxon>
        <taxon>Alphaproteobacteria</taxon>
        <taxon>Sphingomonadales</taxon>
        <taxon>Erythrobacteraceae</taxon>
        <taxon>Altererythrobacter</taxon>
    </lineage>
</organism>
<proteinExistence type="predicted"/>
<keyword evidence="2" id="KW-1185">Reference proteome</keyword>
<gene>
    <name evidence="1" type="ORF">P7228_09510</name>
</gene>
<protein>
    <submittedName>
        <fullName evidence="1">Uncharacterized protein</fullName>
    </submittedName>
</protein>
<name>A0ABY8FQ50_9SPHN</name>
<reference evidence="1 2" key="1">
    <citation type="submission" date="2023-03" db="EMBL/GenBank/DDBJ databases">
        <title>Altererythrobacter sp. CAU 1644 isolated from sand.</title>
        <authorList>
            <person name="Kim W."/>
        </authorList>
    </citation>
    <scope>NUCLEOTIDE SEQUENCE [LARGE SCALE GENOMIC DNA]</scope>
    <source>
        <strain evidence="1 2">CAU 1644</strain>
    </source>
</reference>
<sequence length="286" mass="32744">MTHLAEATAERLQQSAFSVIADREIFRAMVRVYEAGETKYLRGNEPTLSMLESTKAALSAENIISRDRDYGRFWRLNIVPDNDVAEIVTHVDPAIYVSHLSAMVIYNLTTRRPKPLYLTKASGAAWKEIQEKVQEAEFYPKYETQPLSNVHHPKRVRGRLLETLTTKKYGDHLTTRNSRQRVATIGQTFLDMVEKPSLCGGMTHVLEVYEEYAETHLSEIVRTVEQSGSQIAKVRAGYILEEYISLSHETVSGWTQFAQRGSSRVLDPEKPFEPQFSERWMMSINV</sequence>
<dbReference type="EMBL" id="CP121106">
    <property type="protein sequence ID" value="WFL76235.1"/>
    <property type="molecule type" value="Genomic_DNA"/>
</dbReference>
<evidence type="ECO:0000313" key="2">
    <source>
        <dbReference type="Proteomes" id="UP001215827"/>
    </source>
</evidence>
<dbReference type="Proteomes" id="UP001215827">
    <property type="component" value="Chromosome"/>
</dbReference>